<comment type="caution">
    <text evidence="1">The sequence shown here is derived from an EMBL/GenBank/DDBJ whole genome shotgun (WGS) entry which is preliminary data.</text>
</comment>
<proteinExistence type="predicted"/>
<evidence type="ECO:0000313" key="1">
    <source>
        <dbReference type="EMBL" id="KRR16904.1"/>
    </source>
</evidence>
<keyword evidence="2" id="KW-1185">Reference proteome</keyword>
<gene>
    <name evidence="1" type="ORF">CQ13_11870</name>
</gene>
<protein>
    <submittedName>
        <fullName evidence="1">Uncharacterized protein</fullName>
    </submittedName>
</protein>
<evidence type="ECO:0000313" key="2">
    <source>
        <dbReference type="Proteomes" id="UP000052023"/>
    </source>
</evidence>
<reference evidence="1 2" key="1">
    <citation type="submission" date="2014-03" db="EMBL/GenBank/DDBJ databases">
        <title>Bradyrhizobium valentinum sp. nov., isolated from effective nodules of Lupinus mariae-josephae, a lupine endemic of basic-lime soils in Eastern Spain.</title>
        <authorList>
            <person name="Duran D."/>
            <person name="Rey L."/>
            <person name="Navarro A."/>
            <person name="Busquets A."/>
            <person name="Imperial J."/>
            <person name="Ruiz-Argueso T."/>
        </authorList>
    </citation>
    <scope>NUCLEOTIDE SEQUENCE [LARGE SCALE GENOMIC DNA]</scope>
    <source>
        <strain evidence="1 2">Ro19</strain>
    </source>
</reference>
<dbReference type="EMBL" id="LLYA01000214">
    <property type="protein sequence ID" value="KRR16904.1"/>
    <property type="molecule type" value="Genomic_DNA"/>
</dbReference>
<sequence length="91" mass="9990">MRASELINLRSKDVILGTGAHIQKRLALVHGAARSEPLSARAVVDVAGRIMSKVAAREGTVISLRLVEHGDMWCEALDTQDYASHQSIERR</sequence>
<dbReference type="AlphaFoldDB" id="A0A0R3MA15"/>
<name>A0A0R3MA15_9BRAD</name>
<dbReference type="Proteomes" id="UP000052023">
    <property type="component" value="Unassembled WGS sequence"/>
</dbReference>
<accession>A0A0R3MA15</accession>
<organism evidence="1 2">
    <name type="scientific">Bradyrhizobium retamae</name>
    <dbReference type="NCBI Taxonomy" id="1300035"/>
    <lineage>
        <taxon>Bacteria</taxon>
        <taxon>Pseudomonadati</taxon>
        <taxon>Pseudomonadota</taxon>
        <taxon>Alphaproteobacteria</taxon>
        <taxon>Hyphomicrobiales</taxon>
        <taxon>Nitrobacteraceae</taxon>
        <taxon>Bradyrhizobium</taxon>
    </lineage>
</organism>